<dbReference type="STRING" id="49186.SAMN05421647_10457"/>
<proteinExistence type="predicted"/>
<accession>A0A1N6S6H5</accession>
<feature type="region of interest" description="Disordered" evidence="1">
    <location>
        <begin position="129"/>
        <end position="155"/>
    </location>
</feature>
<dbReference type="Proteomes" id="UP000186895">
    <property type="component" value="Unassembled WGS sequence"/>
</dbReference>
<reference evidence="3" key="1">
    <citation type="submission" date="2017-01" db="EMBL/GenBank/DDBJ databases">
        <authorList>
            <person name="Varghese N."/>
            <person name="Submissions S."/>
        </authorList>
    </citation>
    <scope>NUCLEOTIDE SEQUENCE [LARGE SCALE GENOMIC DNA]</scope>
    <source>
        <strain evidence="3">DSM 7027</strain>
    </source>
</reference>
<evidence type="ECO:0000313" key="2">
    <source>
        <dbReference type="EMBL" id="SIQ36689.1"/>
    </source>
</evidence>
<feature type="compositionally biased region" description="Low complexity" evidence="1">
    <location>
        <begin position="130"/>
        <end position="145"/>
    </location>
</feature>
<dbReference type="AlphaFoldDB" id="A0A1N6S6H5"/>
<gene>
    <name evidence="2" type="ORF">SAMN05421647_10457</name>
</gene>
<name>A0A1N6S6H5_9GAMM</name>
<evidence type="ECO:0000313" key="3">
    <source>
        <dbReference type="Proteomes" id="UP000186895"/>
    </source>
</evidence>
<dbReference type="EMBL" id="FTMN01000004">
    <property type="protein sequence ID" value="SIQ36689.1"/>
    <property type="molecule type" value="Genomic_DNA"/>
</dbReference>
<dbReference type="RefSeq" id="WP_076462696.1">
    <property type="nucleotide sequence ID" value="NZ_FTMN01000004.1"/>
</dbReference>
<sequence>MTKVKRTYTLHERELPYILSPANAIRALKLEYGRCRRTVTSPAPFQERFRTGTFDIPIVSSHDIQSGKVVALGFHPQHYVVDSHGKVRSELPHQLEIRARKLLGQQRSEVVFQSDAALAEVQELMKDPYPISITPSSSSSPTHTSQGPLPVKNKLPETQEEQGGLLNDIGDTAGAGALILAGGIADRLGFDEVADNAFGAATDLLEKPGSSGAKEEAVAVLGTTLGAAKTVGDTLIGGAQLAGMAA</sequence>
<keyword evidence="3" id="KW-1185">Reference proteome</keyword>
<protein>
    <submittedName>
        <fullName evidence="2">Uncharacterized protein</fullName>
    </submittedName>
</protein>
<evidence type="ECO:0000256" key="1">
    <source>
        <dbReference type="SAM" id="MobiDB-lite"/>
    </source>
</evidence>
<organism evidence="2 3">
    <name type="scientific">Marinobacterium stanieri</name>
    <dbReference type="NCBI Taxonomy" id="49186"/>
    <lineage>
        <taxon>Bacteria</taxon>
        <taxon>Pseudomonadati</taxon>
        <taxon>Pseudomonadota</taxon>
        <taxon>Gammaproteobacteria</taxon>
        <taxon>Oceanospirillales</taxon>
        <taxon>Oceanospirillaceae</taxon>
        <taxon>Marinobacterium</taxon>
    </lineage>
</organism>